<dbReference type="PANTHER" id="PTHR39867:SF1">
    <property type="entry name" value="HELICASE ATP-BINDING DOMAIN-CONTAINING PROTEIN"/>
    <property type="match status" value="1"/>
</dbReference>
<protein>
    <submittedName>
        <fullName evidence="3">Uncharacterized protein</fullName>
    </submittedName>
</protein>
<feature type="compositionally biased region" description="Basic and acidic residues" evidence="2">
    <location>
        <begin position="24"/>
        <end position="45"/>
    </location>
</feature>
<keyword evidence="4" id="KW-1185">Reference proteome</keyword>
<feature type="compositionally biased region" description="Basic and acidic residues" evidence="2">
    <location>
        <begin position="428"/>
        <end position="446"/>
    </location>
</feature>
<organism evidence="3 4">
    <name type="scientific">Pelagomonas calceolata</name>
    <dbReference type="NCBI Taxonomy" id="35677"/>
    <lineage>
        <taxon>Eukaryota</taxon>
        <taxon>Sar</taxon>
        <taxon>Stramenopiles</taxon>
        <taxon>Ochrophyta</taxon>
        <taxon>Pelagophyceae</taxon>
        <taxon>Pelagomonadales</taxon>
        <taxon>Pelagomonadaceae</taxon>
        <taxon>Pelagomonas</taxon>
    </lineage>
</organism>
<dbReference type="PANTHER" id="PTHR39867">
    <property type="entry name" value="HELICASE ATP-BINDING DOMAIN-CONTAINING PROTEIN"/>
    <property type="match status" value="1"/>
</dbReference>
<proteinExistence type="predicted"/>
<comment type="caution">
    <text evidence="3">The sequence shown here is derived from an EMBL/GenBank/DDBJ whole genome shotgun (WGS) entry which is preliminary data.</text>
</comment>
<sequence length="1607" mass="178426">MAPPARGDWRTGGFDLSATQPASPDEKTNKGDAPKAASKLREPRLHMRGLLAKRGSALLDPQRRKPTSDARLVFRSAEEVQQEEEKPAPFDTRSLTHAMTRDPASNTWRTVGGGAKDPGVREQAGSLLRAFEVAMDAVEKASINEAAAPDEPDGQKLAANILGEMIAAKHDVAQAFSKRTSLEASLDQEGKLNWTKEQKDISRLWCEAKWTDVLSQKLADLLQEQTREHGALLHKLRLKRAAMLDKALRLHSDALWRHDRACALMEKKGDALVEASRKHDALVEEKNVEIAALKERIADLERNRDADRTLFERQAEAKVKRSRDALEAMKELFLDMGKDKTDLAKMDARDDVQRMRRELAESMKELQELRLLRDGAQMDRAEVARARRELKAQRTATAAHTRELDARADRVNELMMARAELEHYVTTDRQKREEAKTLKGGSREEGQVLDFKPPDCVEDAAQEASLQIEPSQALCVRCQRSMDALEEEKRGKAHDHKKRVRCLGYRALLPQLPASLELPARSHAWGQVCMRTILIAKLNHDRLHRDESLVTRFPEFVHAWFSSQAVVELTDKERNSMVARELGMAQKVEVSEEMDPDDVDRWAFYFKIKELAALDSIEAKMFWLLLDETHGDDYGCFFLHSFQALVACCGNTLGNQLGIAARGLSYHQTCLLAAEADPTLKKKGVPGTDLKRYDRADLVKALDSLSTMGGAVFVYVAQAYAVLDAVLAGPLQNRLPLIRSAVRGLSQPCATQKLACFDDAAKLPSPASPVWLLFGPAPTDPKKLPEHCLKYKVDKDSIKRGCDLFSLIQVLAHVFKEEQATRAAAVRVMFGAVADKSFASLTADSERAVAKTQDMLARDKDLAYARLPRNLTLSFDTFASITRALWPKCSQVEAAAMYRAAFDQAHGRVDHAAFEKVMARHRVFTRCLNLPRFEGCGFANALADSLSTSLTTVVTRRLHFSEPLLDRIRAALPQPAAKRFSDLIQHLRRELGSASPTRGVRALCAYREVLRRALALRSLKLEVASSSEFLAGPDRYAGLRADAELGRLEEALRAHDIVGEGDGTGASPADIAARLALSEKFLRFRQSVAVRKIQATLRARAERSLGPPPAVLNAMRRLAGRGRGGVHRRAVTRDAAWTGARVAQIYDWVRDADGEAPFGDVVYRYCLDAWGAPSLADRAAHDLYYNVRRHAPTSRRCLLFAAFSGIDNDPISKMGHRVGSSRLLFEAATAPAARRFFFHCVDLLRDDGLAFPSDDEERWLVPKAAVEGAARAAFNRDAAPCYAPPATDPPRKGRIEAAKAFDDLLFRLRDLAIDEDGRVDADAVLWLLLQHWRELVLDGRELSSTKAIAAMLNGVASYNNQEMVEEAEEVARKALLSLDHFVALRRRLGLWGLVYDEAADVASYHAAVAHVERTPAPSPVKAVMLGLRRYHIRTLRGAAPRSAEDGARARRAVAANWAQYEAVVRDHVTQITKAMKKADAVRRREALKKKETSQDDLEPDPARERIQNLKGLLAKLDAAVDLLQGGARDPEDDAAPWSGLSFGYEASDFVDAFRAVARAPASDEALGRAARAVGREVRCLLAHVYETQVDACSESSPPPEFLRDAWA</sequence>
<dbReference type="EMBL" id="CAKKNE010000003">
    <property type="protein sequence ID" value="CAH0371790.1"/>
    <property type="molecule type" value="Genomic_DNA"/>
</dbReference>
<feature type="region of interest" description="Disordered" evidence="2">
    <location>
        <begin position="428"/>
        <end position="450"/>
    </location>
</feature>
<feature type="coiled-coil region" evidence="1">
    <location>
        <begin position="283"/>
        <end position="372"/>
    </location>
</feature>
<dbReference type="OrthoDB" id="194929at2759"/>
<keyword evidence="1" id="KW-0175">Coiled coil</keyword>
<accession>A0A8J2WKG4</accession>
<reference evidence="3" key="1">
    <citation type="submission" date="2021-11" db="EMBL/GenBank/DDBJ databases">
        <authorList>
            <consortium name="Genoscope - CEA"/>
            <person name="William W."/>
        </authorList>
    </citation>
    <scope>NUCLEOTIDE SEQUENCE</scope>
</reference>
<evidence type="ECO:0000256" key="2">
    <source>
        <dbReference type="SAM" id="MobiDB-lite"/>
    </source>
</evidence>
<evidence type="ECO:0000256" key="1">
    <source>
        <dbReference type="SAM" id="Coils"/>
    </source>
</evidence>
<name>A0A8J2WKG4_9STRA</name>
<feature type="region of interest" description="Disordered" evidence="2">
    <location>
        <begin position="1"/>
        <end position="70"/>
    </location>
</feature>
<dbReference type="Proteomes" id="UP000789595">
    <property type="component" value="Unassembled WGS sequence"/>
</dbReference>
<gene>
    <name evidence="3" type="ORF">PECAL_3P17420</name>
</gene>
<evidence type="ECO:0000313" key="3">
    <source>
        <dbReference type="EMBL" id="CAH0371790.1"/>
    </source>
</evidence>
<evidence type="ECO:0000313" key="4">
    <source>
        <dbReference type="Proteomes" id="UP000789595"/>
    </source>
</evidence>